<dbReference type="Gene3D" id="3.40.47.10">
    <property type="match status" value="1"/>
</dbReference>
<dbReference type="InterPro" id="IPR013751">
    <property type="entry name" value="ACP_syn_III_N"/>
</dbReference>
<dbReference type="CDD" id="cd00830">
    <property type="entry name" value="KAS_III"/>
    <property type="match status" value="1"/>
</dbReference>
<gene>
    <name evidence="14" type="primary">fabH</name>
    <name evidence="17" type="ORF">SAMN02745196_02132</name>
</gene>
<feature type="domain" description="Beta-ketoacyl-[acyl-carrier-protein] synthase III N-terminal" evidence="16">
    <location>
        <begin position="106"/>
        <end position="180"/>
    </location>
</feature>
<keyword evidence="7 14" id="KW-0275">Fatty acid biosynthesis</keyword>
<feature type="active site" evidence="14">
    <location>
        <position position="250"/>
    </location>
</feature>
<dbReference type="NCBIfam" id="NF006829">
    <property type="entry name" value="PRK09352.1"/>
    <property type="match status" value="1"/>
</dbReference>
<keyword evidence="6 14" id="KW-0443">Lipid metabolism</keyword>
<evidence type="ECO:0000256" key="7">
    <source>
        <dbReference type="ARBA" id="ARBA00023160"/>
    </source>
</evidence>
<keyword evidence="4 14" id="KW-0808">Transferase</keyword>
<evidence type="ECO:0000313" key="17">
    <source>
        <dbReference type="EMBL" id="SHH96482.1"/>
    </source>
</evidence>
<dbReference type="HAMAP" id="MF_01815">
    <property type="entry name" value="FabH"/>
    <property type="match status" value="1"/>
</dbReference>
<feature type="active site" evidence="14">
    <location>
        <position position="280"/>
    </location>
</feature>
<dbReference type="Proteomes" id="UP000184526">
    <property type="component" value="Unassembled WGS sequence"/>
</dbReference>
<evidence type="ECO:0000313" key="18">
    <source>
        <dbReference type="Proteomes" id="UP000184526"/>
    </source>
</evidence>
<dbReference type="InterPro" id="IPR013747">
    <property type="entry name" value="ACP_syn_III_C"/>
</dbReference>
<comment type="pathway">
    <text evidence="1 14">Lipid metabolism; fatty acid biosynthesis.</text>
</comment>
<dbReference type="FunFam" id="3.40.47.10:FF:000004">
    <property type="entry name" value="3-oxoacyl-[acyl-carrier-protein] synthase 3"/>
    <property type="match status" value="1"/>
</dbReference>
<evidence type="ECO:0000256" key="5">
    <source>
        <dbReference type="ARBA" id="ARBA00022832"/>
    </source>
</evidence>
<evidence type="ECO:0000256" key="1">
    <source>
        <dbReference type="ARBA" id="ARBA00005194"/>
    </source>
</evidence>
<protein>
    <recommendedName>
        <fullName evidence="14">Beta-ketoacyl-[acyl-carrier-protein] synthase III</fullName>
        <shortName evidence="14">Beta-ketoacyl-ACP synthase III</shortName>
        <shortName evidence="14">KAS III</shortName>
        <ecNumber evidence="14">2.3.1.180</ecNumber>
    </recommendedName>
    <alternativeName>
        <fullName evidence="14">3-oxoacyl-[acyl-carrier-protein] synthase 3</fullName>
    </alternativeName>
    <alternativeName>
        <fullName evidence="14">3-oxoacyl-[acyl-carrier-protein] synthase III</fullName>
    </alternativeName>
</protein>
<comment type="subcellular location">
    <subcellularLocation>
        <location evidence="14">Cytoplasm</location>
    </subcellularLocation>
</comment>
<evidence type="ECO:0000256" key="2">
    <source>
        <dbReference type="ARBA" id="ARBA00008642"/>
    </source>
</evidence>
<evidence type="ECO:0000256" key="12">
    <source>
        <dbReference type="ARBA" id="ARBA00052467"/>
    </source>
</evidence>
<dbReference type="PANTHER" id="PTHR43091">
    <property type="entry name" value="3-OXOACYL-[ACYL-CARRIER-PROTEIN] SYNTHASE"/>
    <property type="match status" value="1"/>
</dbReference>
<dbReference type="SUPFAM" id="SSF53901">
    <property type="entry name" value="Thiolase-like"/>
    <property type="match status" value="1"/>
</dbReference>
<keyword evidence="9 14" id="KW-0012">Acyltransferase</keyword>
<feature type="domain" description="Beta-ketoacyl-[acyl-carrier-protein] synthase III C-terminal" evidence="15">
    <location>
        <begin position="234"/>
        <end position="323"/>
    </location>
</feature>
<evidence type="ECO:0000256" key="10">
    <source>
        <dbReference type="ARBA" id="ARBA00051096"/>
    </source>
</evidence>
<comment type="catalytic activity">
    <reaction evidence="11">
        <text>(2S)-2-methylbutanoyl-CoA + malonyl-[ACP] + H(+) = (4S)-4-methyl-3-oxohexanoyl-[ACP] + CO2 + CoA</text>
        <dbReference type="Rhea" id="RHEA:42276"/>
        <dbReference type="Rhea" id="RHEA-COMP:9623"/>
        <dbReference type="Rhea" id="RHEA-COMP:17148"/>
        <dbReference type="ChEBI" id="CHEBI:15378"/>
        <dbReference type="ChEBI" id="CHEBI:16526"/>
        <dbReference type="ChEBI" id="CHEBI:57287"/>
        <dbReference type="ChEBI" id="CHEBI:78449"/>
        <dbReference type="ChEBI" id="CHEBI:88166"/>
        <dbReference type="ChEBI" id="CHEBI:167462"/>
        <dbReference type="EC" id="2.3.1.300"/>
    </reaction>
    <physiologicalReaction direction="left-to-right" evidence="11">
        <dbReference type="Rhea" id="RHEA:42277"/>
    </physiologicalReaction>
</comment>
<comment type="catalytic activity">
    <reaction evidence="13">
        <text>3-methylbutanoyl-CoA + malonyl-[ACP] + H(+) = 5-methyl-3-oxohexanoyl-[ACP] + CO2 + CoA</text>
        <dbReference type="Rhea" id="RHEA:42272"/>
        <dbReference type="Rhea" id="RHEA-COMP:9623"/>
        <dbReference type="Rhea" id="RHEA-COMP:9941"/>
        <dbReference type="ChEBI" id="CHEBI:15378"/>
        <dbReference type="ChEBI" id="CHEBI:16526"/>
        <dbReference type="ChEBI" id="CHEBI:57287"/>
        <dbReference type="ChEBI" id="CHEBI:57345"/>
        <dbReference type="ChEBI" id="CHEBI:78449"/>
        <dbReference type="ChEBI" id="CHEBI:78822"/>
        <dbReference type="EC" id="2.3.1.300"/>
    </reaction>
    <physiologicalReaction direction="left-to-right" evidence="13">
        <dbReference type="Rhea" id="RHEA:42273"/>
    </physiologicalReaction>
</comment>
<comment type="function">
    <text evidence="14">Catalyzes the condensation reaction of fatty acid synthesis by the addition to an acyl acceptor of two carbons from malonyl-ACP. Catalyzes the first condensation reaction which initiates fatty acid synthesis and may therefore play a role in governing the total rate of fatty acid production. Possesses both acetoacetyl-ACP synthase and acetyl transacylase activities. Its substrate specificity determines the biosynthesis of branched-chain and/or straight-chain of fatty acids.</text>
</comment>
<dbReference type="PANTHER" id="PTHR43091:SF1">
    <property type="entry name" value="BETA-KETOACYL-[ACYL-CARRIER-PROTEIN] SYNTHASE III, CHLOROPLASTIC"/>
    <property type="match status" value="1"/>
</dbReference>
<evidence type="ECO:0000256" key="4">
    <source>
        <dbReference type="ARBA" id="ARBA00022679"/>
    </source>
</evidence>
<evidence type="ECO:0000256" key="8">
    <source>
        <dbReference type="ARBA" id="ARBA00023268"/>
    </source>
</evidence>
<organism evidence="17 18">
    <name type="scientific">Clostridium collagenovorans DSM 3089</name>
    <dbReference type="NCBI Taxonomy" id="1121306"/>
    <lineage>
        <taxon>Bacteria</taxon>
        <taxon>Bacillati</taxon>
        <taxon>Bacillota</taxon>
        <taxon>Clostridia</taxon>
        <taxon>Eubacteriales</taxon>
        <taxon>Clostridiaceae</taxon>
        <taxon>Clostridium</taxon>
    </lineage>
</organism>
<sequence>MSFVRVSGVGSYVPNKVVTNDDLSKIVDTSDEWISSRTGIKKRRIATSENTSDLAGKAALKALKNSAVKAEEIDLIIVATTTSDSFIPSMACKVQREIGAKNAVSFDIAAACSGLMYAMSIARTYIIAGIYKKALVIGSEVLSKVLNWEDRNTCVLFGDGAGAMILEASDLDGIPFMDIGSDPTKYEVLTSNGLALSNPFTECKADAAHYVEMNGKEVFKFAVNIIEKSINDILEKENLTIEDIDYIVCHQANYRIIDYVAKSFKGHREKFYMNLDEYGNTSSATIGIALDNMNDLGLLKKGQKIILVGFGGGLTWGSALVNW</sequence>
<dbReference type="GO" id="GO:0033818">
    <property type="term" value="F:beta-ketoacyl-acyl-carrier-protein synthase III activity"/>
    <property type="evidence" value="ECO:0007669"/>
    <property type="project" value="UniProtKB-UniRule"/>
</dbReference>
<proteinExistence type="inferred from homology"/>
<dbReference type="STRING" id="1121306.SAMN02745196_02132"/>
<feature type="active site" evidence="14">
    <location>
        <position position="112"/>
    </location>
</feature>
<dbReference type="GO" id="GO:0004315">
    <property type="term" value="F:3-oxoacyl-[acyl-carrier-protein] synthase activity"/>
    <property type="evidence" value="ECO:0007669"/>
    <property type="project" value="InterPro"/>
</dbReference>
<evidence type="ECO:0000256" key="11">
    <source>
        <dbReference type="ARBA" id="ARBA00052407"/>
    </source>
</evidence>
<dbReference type="NCBIfam" id="TIGR00747">
    <property type="entry name" value="fabH"/>
    <property type="match status" value="1"/>
</dbReference>
<dbReference type="GO" id="GO:0006633">
    <property type="term" value="P:fatty acid biosynthetic process"/>
    <property type="evidence" value="ECO:0007669"/>
    <property type="project" value="UniProtKB-UniRule"/>
</dbReference>
<dbReference type="OrthoDB" id="9815506at2"/>
<evidence type="ECO:0000259" key="16">
    <source>
        <dbReference type="Pfam" id="PF08545"/>
    </source>
</evidence>
<evidence type="ECO:0000256" key="6">
    <source>
        <dbReference type="ARBA" id="ARBA00023098"/>
    </source>
</evidence>
<accession>A0A1M5X9Z8</accession>
<dbReference type="AlphaFoldDB" id="A0A1M5X9Z8"/>
<dbReference type="InterPro" id="IPR016039">
    <property type="entry name" value="Thiolase-like"/>
</dbReference>
<evidence type="ECO:0000256" key="14">
    <source>
        <dbReference type="HAMAP-Rule" id="MF_01815"/>
    </source>
</evidence>
<keyword evidence="18" id="KW-1185">Reference proteome</keyword>
<dbReference type="InterPro" id="IPR004655">
    <property type="entry name" value="FabH"/>
</dbReference>
<dbReference type="GO" id="GO:0005737">
    <property type="term" value="C:cytoplasm"/>
    <property type="evidence" value="ECO:0007669"/>
    <property type="project" value="UniProtKB-SubCell"/>
</dbReference>
<comment type="subunit">
    <text evidence="14">Homodimer.</text>
</comment>
<keyword evidence="14" id="KW-0963">Cytoplasm</keyword>
<dbReference type="RefSeq" id="WP_072831995.1">
    <property type="nucleotide sequence ID" value="NZ_FQXP01000007.1"/>
</dbReference>
<comment type="domain">
    <text evidence="14">The last Arg residue of the ACP-binding site is essential for the weak association between ACP/AcpP and FabH.</text>
</comment>
<evidence type="ECO:0000256" key="9">
    <source>
        <dbReference type="ARBA" id="ARBA00023315"/>
    </source>
</evidence>
<keyword evidence="8 14" id="KW-0511">Multifunctional enzyme</keyword>
<name>A0A1M5X9Z8_9CLOT</name>
<reference evidence="17 18" key="1">
    <citation type="submission" date="2016-11" db="EMBL/GenBank/DDBJ databases">
        <authorList>
            <person name="Jaros S."/>
            <person name="Januszkiewicz K."/>
            <person name="Wedrychowicz H."/>
        </authorList>
    </citation>
    <scope>NUCLEOTIDE SEQUENCE [LARGE SCALE GENOMIC DNA]</scope>
    <source>
        <strain evidence="17 18">DSM 3089</strain>
    </source>
</reference>
<comment type="catalytic activity">
    <reaction evidence="10">
        <text>malonyl-[ACP] + acetyl-CoA + H(+) = 3-oxobutanoyl-[ACP] + CO2 + CoA</text>
        <dbReference type="Rhea" id="RHEA:12080"/>
        <dbReference type="Rhea" id="RHEA-COMP:9623"/>
        <dbReference type="Rhea" id="RHEA-COMP:9625"/>
        <dbReference type="ChEBI" id="CHEBI:15378"/>
        <dbReference type="ChEBI" id="CHEBI:16526"/>
        <dbReference type="ChEBI" id="CHEBI:57287"/>
        <dbReference type="ChEBI" id="CHEBI:57288"/>
        <dbReference type="ChEBI" id="CHEBI:78449"/>
        <dbReference type="ChEBI" id="CHEBI:78450"/>
        <dbReference type="EC" id="2.3.1.180"/>
    </reaction>
    <physiologicalReaction direction="left-to-right" evidence="10">
        <dbReference type="Rhea" id="RHEA:12081"/>
    </physiologicalReaction>
</comment>
<dbReference type="Pfam" id="PF08541">
    <property type="entry name" value="ACP_syn_III_C"/>
    <property type="match status" value="1"/>
</dbReference>
<dbReference type="UniPathway" id="UPA00094"/>
<feature type="region of interest" description="ACP-binding" evidence="14">
    <location>
        <begin position="251"/>
        <end position="255"/>
    </location>
</feature>
<comment type="similarity">
    <text evidence="2 14">Belongs to the thiolase-like superfamily. FabH family.</text>
</comment>
<evidence type="ECO:0000259" key="15">
    <source>
        <dbReference type="Pfam" id="PF08541"/>
    </source>
</evidence>
<dbReference type="Pfam" id="PF08545">
    <property type="entry name" value="ACP_syn_III"/>
    <property type="match status" value="1"/>
</dbReference>
<keyword evidence="3 14" id="KW-0444">Lipid biosynthesis</keyword>
<evidence type="ECO:0000256" key="13">
    <source>
        <dbReference type="ARBA" id="ARBA00052985"/>
    </source>
</evidence>
<keyword evidence="5 14" id="KW-0276">Fatty acid metabolism</keyword>
<dbReference type="EMBL" id="FQXP01000007">
    <property type="protein sequence ID" value="SHH96482.1"/>
    <property type="molecule type" value="Genomic_DNA"/>
</dbReference>
<comment type="catalytic activity">
    <reaction evidence="12">
        <text>2-methylpropanoyl-CoA + malonyl-[ACP] + H(+) = 4-methyl-3-oxopentanoyl-[ACP] + CO2 + CoA</text>
        <dbReference type="Rhea" id="RHEA:42268"/>
        <dbReference type="Rhea" id="RHEA-COMP:9623"/>
        <dbReference type="Rhea" id="RHEA-COMP:9940"/>
        <dbReference type="ChEBI" id="CHEBI:15378"/>
        <dbReference type="ChEBI" id="CHEBI:16526"/>
        <dbReference type="ChEBI" id="CHEBI:57287"/>
        <dbReference type="ChEBI" id="CHEBI:57338"/>
        <dbReference type="ChEBI" id="CHEBI:78449"/>
        <dbReference type="ChEBI" id="CHEBI:78820"/>
        <dbReference type="EC" id="2.3.1.300"/>
    </reaction>
    <physiologicalReaction direction="left-to-right" evidence="12">
        <dbReference type="Rhea" id="RHEA:42269"/>
    </physiologicalReaction>
</comment>
<evidence type="ECO:0000256" key="3">
    <source>
        <dbReference type="ARBA" id="ARBA00022516"/>
    </source>
</evidence>
<dbReference type="EC" id="2.3.1.180" evidence="14"/>